<accession>A0A1X0FSP7</accession>
<dbReference type="Proteomes" id="UP000192760">
    <property type="component" value="Unassembled WGS sequence"/>
</dbReference>
<gene>
    <name evidence="2" type="ORF">BST30_17185</name>
</gene>
<proteinExistence type="predicted"/>
<organism evidence="2 3">
    <name type="scientific">Mycobacterium mantenii</name>
    <dbReference type="NCBI Taxonomy" id="560555"/>
    <lineage>
        <taxon>Bacteria</taxon>
        <taxon>Bacillati</taxon>
        <taxon>Actinomycetota</taxon>
        <taxon>Actinomycetes</taxon>
        <taxon>Mycobacteriales</taxon>
        <taxon>Mycobacteriaceae</taxon>
        <taxon>Mycobacterium</taxon>
        <taxon>Mycobacterium avium complex (MAC)</taxon>
    </lineage>
</organism>
<dbReference type="AlphaFoldDB" id="A0A1X0FSP7"/>
<dbReference type="STRING" id="560555.BST30_17185"/>
<evidence type="ECO:0000256" key="1">
    <source>
        <dbReference type="SAM" id="SignalP"/>
    </source>
</evidence>
<feature type="chain" id="PRO_5038552410" evidence="1">
    <location>
        <begin position="22"/>
        <end position="33"/>
    </location>
</feature>
<feature type="non-terminal residue" evidence="2">
    <location>
        <position position="33"/>
    </location>
</feature>
<protein>
    <submittedName>
        <fullName evidence="2">PE-PGRS family protein</fullName>
    </submittedName>
</protein>
<dbReference type="EMBL" id="MVHW01000019">
    <property type="protein sequence ID" value="ORB04320.1"/>
    <property type="molecule type" value="Genomic_DNA"/>
</dbReference>
<evidence type="ECO:0000313" key="2">
    <source>
        <dbReference type="EMBL" id="ORB04320.1"/>
    </source>
</evidence>
<name>A0A1X0FSP7_MYCNT</name>
<evidence type="ECO:0000313" key="3">
    <source>
        <dbReference type="Proteomes" id="UP000192760"/>
    </source>
</evidence>
<comment type="caution">
    <text evidence="2">The sequence shown here is derived from an EMBL/GenBank/DDBJ whole genome shotgun (WGS) entry which is preliminary data.</text>
</comment>
<feature type="signal peptide" evidence="1">
    <location>
        <begin position="1"/>
        <end position="21"/>
    </location>
</feature>
<keyword evidence="1" id="KW-0732">Signal</keyword>
<sequence>MKPLVVAGAVAAAIAAAPAAAADMYVAGPAANS</sequence>
<reference evidence="2 3" key="1">
    <citation type="submission" date="2017-02" db="EMBL/GenBank/DDBJ databases">
        <title>The new phylogeny of genus Mycobacterium.</title>
        <authorList>
            <person name="Tortoli E."/>
            <person name="Trovato A."/>
            <person name="Cirillo D.M."/>
        </authorList>
    </citation>
    <scope>NUCLEOTIDE SEQUENCE [LARGE SCALE GENOMIC DNA]</scope>
    <source>
        <strain evidence="2 3">DSM 45255</strain>
    </source>
</reference>